<dbReference type="InterPro" id="IPR011429">
    <property type="entry name" value="Cyt_c_Planctomycete-type"/>
</dbReference>
<feature type="domain" description="DUF1553" evidence="3">
    <location>
        <begin position="520"/>
        <end position="776"/>
    </location>
</feature>
<evidence type="ECO:0000256" key="1">
    <source>
        <dbReference type="SAM" id="SignalP"/>
    </source>
</evidence>
<reference evidence="5 6" key="1">
    <citation type="submission" date="2019-02" db="EMBL/GenBank/DDBJ databases">
        <title>Deep-cultivation of Planctomycetes and their phenomic and genomic characterization uncovers novel biology.</title>
        <authorList>
            <person name="Wiegand S."/>
            <person name="Jogler M."/>
            <person name="Boedeker C."/>
            <person name="Pinto D."/>
            <person name="Vollmers J."/>
            <person name="Rivas-Marin E."/>
            <person name="Kohn T."/>
            <person name="Peeters S.H."/>
            <person name="Heuer A."/>
            <person name="Rast P."/>
            <person name="Oberbeckmann S."/>
            <person name="Bunk B."/>
            <person name="Jeske O."/>
            <person name="Meyerdierks A."/>
            <person name="Storesund J.E."/>
            <person name="Kallscheuer N."/>
            <person name="Luecker S."/>
            <person name="Lage O.M."/>
            <person name="Pohl T."/>
            <person name="Merkel B.J."/>
            <person name="Hornburger P."/>
            <person name="Mueller R.-W."/>
            <person name="Bruemmer F."/>
            <person name="Labrenz M."/>
            <person name="Spormann A.M."/>
            <person name="Op Den Camp H."/>
            <person name="Overmann J."/>
            <person name="Amann R."/>
            <person name="Jetten M.S.M."/>
            <person name="Mascher T."/>
            <person name="Medema M.H."/>
            <person name="Devos D.P."/>
            <person name="Kaster A.-K."/>
            <person name="Ovreas L."/>
            <person name="Rohde M."/>
            <person name="Galperin M.Y."/>
            <person name="Jogler C."/>
        </authorList>
    </citation>
    <scope>NUCLEOTIDE SEQUENCE [LARGE SCALE GENOMIC DNA]</scope>
    <source>
        <strain evidence="5 6">Pla108</strain>
    </source>
</reference>
<proteinExistence type="predicted"/>
<dbReference type="EMBL" id="SJPR01000002">
    <property type="protein sequence ID" value="TWT98180.1"/>
    <property type="molecule type" value="Genomic_DNA"/>
</dbReference>
<dbReference type="InterPro" id="IPR036909">
    <property type="entry name" value="Cyt_c-like_dom_sf"/>
</dbReference>
<accession>A0A5C6AFH5</accession>
<evidence type="ECO:0000259" key="3">
    <source>
        <dbReference type="Pfam" id="PF07587"/>
    </source>
</evidence>
<name>A0A5C6AFH5_9BACT</name>
<evidence type="ECO:0000313" key="6">
    <source>
        <dbReference type="Proteomes" id="UP000317421"/>
    </source>
</evidence>
<dbReference type="InterPro" id="IPR011444">
    <property type="entry name" value="DUF1549"/>
</dbReference>
<dbReference type="Proteomes" id="UP000317421">
    <property type="component" value="Unassembled WGS sequence"/>
</dbReference>
<evidence type="ECO:0000313" key="5">
    <source>
        <dbReference type="EMBL" id="TWT98180.1"/>
    </source>
</evidence>
<organism evidence="5 6">
    <name type="scientific">Botrimarina colliarenosi</name>
    <dbReference type="NCBI Taxonomy" id="2528001"/>
    <lineage>
        <taxon>Bacteria</taxon>
        <taxon>Pseudomonadati</taxon>
        <taxon>Planctomycetota</taxon>
        <taxon>Planctomycetia</taxon>
        <taxon>Pirellulales</taxon>
        <taxon>Lacipirellulaceae</taxon>
        <taxon>Botrimarina</taxon>
    </lineage>
</organism>
<dbReference type="PANTHER" id="PTHR35889:SF3">
    <property type="entry name" value="F-BOX DOMAIN-CONTAINING PROTEIN"/>
    <property type="match status" value="1"/>
</dbReference>
<keyword evidence="1" id="KW-0732">Signal</keyword>
<feature type="domain" description="Cytochrome C Planctomycete-type" evidence="4">
    <location>
        <begin position="47"/>
        <end position="106"/>
    </location>
</feature>
<gene>
    <name evidence="5" type="ORF">Pla108_23370</name>
</gene>
<keyword evidence="6" id="KW-1185">Reference proteome</keyword>
<dbReference type="Pfam" id="PF07587">
    <property type="entry name" value="PSD1"/>
    <property type="match status" value="1"/>
</dbReference>
<dbReference type="Pfam" id="PF07635">
    <property type="entry name" value="PSCyt1"/>
    <property type="match status" value="1"/>
</dbReference>
<evidence type="ECO:0000259" key="4">
    <source>
        <dbReference type="Pfam" id="PF07635"/>
    </source>
</evidence>
<feature type="chain" id="PRO_5023048312" evidence="1">
    <location>
        <begin position="30"/>
        <end position="812"/>
    </location>
</feature>
<dbReference type="PANTHER" id="PTHR35889">
    <property type="entry name" value="CYCLOINULO-OLIGOSACCHARIDE FRUCTANOTRANSFERASE-RELATED"/>
    <property type="match status" value="1"/>
</dbReference>
<comment type="caution">
    <text evidence="5">The sequence shown here is derived from an EMBL/GenBank/DDBJ whole genome shotgun (WGS) entry which is preliminary data.</text>
</comment>
<feature type="domain" description="DUF1549" evidence="2">
    <location>
        <begin position="154"/>
        <end position="359"/>
    </location>
</feature>
<dbReference type="InterPro" id="IPR022655">
    <property type="entry name" value="DUF1553"/>
</dbReference>
<sequence length="812" mass="90780" precursor="true">MLFGMKVASIRLSPAFLLLSASLCVAAQADDAVSYQREVAPILTKRCYACHGPDQAESSLALDSFANATAETDSGEPAILPGDADGSELIRRIASDEEWERMPPEGEPLTADEIAILRKWIDSGAKYEKHWAFEPLQDVEPPAVEDAAWARNDIDRFVLAKLEAKGLAPAPEADRRTLARRLYYDLIGLPPTPAEVEAFVRDDRPDAYERLVDALLASPHHGEKWARHWLDVVRYGETNSFERDGAKPNAWKYRDYVIQSLNDDKPYDQFIREQLAGDELESPTKDSIIATGYYRLGIWDDEPADKLQAKYDEIDNLVSTTSQGFLGLTVGCARCHDHKIDPIPQTDYYGMVALFADVKPYGVRGDEETNSQWDLSPPDLKQRRDGLLGQRRAMLEETETLEQQAIARMSGRDQRRTETSKREQVLKEKLAEHQTEAERSRYLDLQNQIADLNRQLDALPAADLALALASCEPHPETTHVMLRGNPHVPGDEVTPRFPEIFEEAEPTIGHAPDHARSAGRRRVLADWIASPENRLTGRVIANRVWQHHFGRGIVRSANNFGQLGTPPTHPELLDWLAGWLVEHEWRLKPLHRLIVTSSAYRMSSAPNAAAAAIDPANDLFWRFDLRRLTAEEVRDSALAVSGELKLLVGGPSVYPKLSDEVLHTQSVPGLGWDTTPTAAEAAKRRSVYIHIKRSLIPPELANFDFPETDNSCEARFNTVQAAQALSLMHGGFLQEQAQALATRAVAEGPADRQGRVKYALRLVLQREPDAEMVSDSLQLIDRYQTGHGLSADAAFDQFCLMAMNLSEFVYLD</sequence>
<feature type="signal peptide" evidence="1">
    <location>
        <begin position="1"/>
        <end position="29"/>
    </location>
</feature>
<protein>
    <submittedName>
        <fullName evidence="5">Planctomycete cytochrome C</fullName>
    </submittedName>
</protein>
<dbReference type="AlphaFoldDB" id="A0A5C6AFH5"/>
<dbReference type="Pfam" id="PF07583">
    <property type="entry name" value="PSCyt2"/>
    <property type="match status" value="1"/>
</dbReference>
<dbReference type="GO" id="GO:0009055">
    <property type="term" value="F:electron transfer activity"/>
    <property type="evidence" value="ECO:0007669"/>
    <property type="project" value="InterPro"/>
</dbReference>
<evidence type="ECO:0000259" key="2">
    <source>
        <dbReference type="Pfam" id="PF07583"/>
    </source>
</evidence>
<dbReference type="GO" id="GO:0020037">
    <property type="term" value="F:heme binding"/>
    <property type="evidence" value="ECO:0007669"/>
    <property type="project" value="InterPro"/>
</dbReference>
<dbReference type="SUPFAM" id="SSF46626">
    <property type="entry name" value="Cytochrome c"/>
    <property type="match status" value="1"/>
</dbReference>